<evidence type="ECO:0000313" key="7">
    <source>
        <dbReference type="Proteomes" id="UP001501425"/>
    </source>
</evidence>
<feature type="compositionally biased region" description="Basic and acidic residues" evidence="2">
    <location>
        <begin position="64"/>
        <end position="77"/>
    </location>
</feature>
<evidence type="ECO:0000256" key="3">
    <source>
        <dbReference type="SAM" id="Phobius"/>
    </source>
</evidence>
<dbReference type="InterPro" id="IPR013783">
    <property type="entry name" value="Ig-like_fold"/>
</dbReference>
<dbReference type="GO" id="GO:0030115">
    <property type="term" value="C:S-layer"/>
    <property type="evidence" value="ECO:0007669"/>
    <property type="project" value="UniProtKB-SubCell"/>
</dbReference>
<evidence type="ECO:0000313" key="8">
    <source>
        <dbReference type="Proteomes" id="UP001567571"/>
    </source>
</evidence>
<sequence>MTRSGSGPSVRSVVAASLVAVLLVTALPAGGATVGDLDASDEDTYHGSIGLEPTDGAGSAAVADGDRGGDARQTDDSDTIRLRNELSETDEAGTVGVTTRAAIPDRVTELRVTLLSANDGAVEADGFERADDAGPDESAWVWDGETPTPSLTYATDVNVTVEESGPLATRGTYRFADAGEWALVRTPRTSASWSYTGQYDGQVGLTRENVVDGEGVASQAMAFLGPYEERVREADGRRYRLIVPEAADTEATPEEVFGAFDYASAALRVGARDETVFAVAAPTDGVEWGVRGIQIGDADLWVRDVEPAGTADDVWTHEYVHTRQAFGTDASGRWITEASATYYAALFALDRGAANFAEFERTLARGERDPDASAVLADPGTWEGNPDYTKGALVAGAIDRRLRVATDGGASLATVLRDLNAAGEPITNEHVLDAVEAAAAEGADDETAAAIRAEAERLTTTRDAPETWGRDAHAEAFGETPAQVGYVLADDGVRATGEYRDRPVDVDPVELVAGERLAVAVDVTNTGGVAGEYDLSLTVDGEAVATRVGTVDAGAATTEEFEYAFSEPGTYAVRVGGERLRVVVSEPAPPSVRDVSIDADRVTAGESVRVTATVGNDAELPAGGDVEFRVDGETVDTAPVRLDAGAEASVERSLTLGESGDSGGIGAGDREVSVSVVGPEGEASTTVTIEGAGPIGGATDDAVPGFGIVAAVVALLAATGLFGRRGRSD</sequence>
<gene>
    <name evidence="6" type="ORF">ABNG02_03745</name>
    <name evidence="5" type="ORF">GCM10008994_29060</name>
</gene>
<dbReference type="Proteomes" id="UP001501425">
    <property type="component" value="Unassembled WGS sequence"/>
</dbReference>
<dbReference type="Pfam" id="PF18204">
    <property type="entry name" value="PGF-CTERM"/>
    <property type="match status" value="1"/>
</dbReference>
<dbReference type="Proteomes" id="UP001567571">
    <property type="component" value="Unassembled WGS sequence"/>
</dbReference>
<reference evidence="6 8" key="3">
    <citation type="submission" date="2024-06" db="EMBL/GenBank/DDBJ databases">
        <title>Halorubrum miltondacostae sp. nov., a potential PHA producer isolated from an inland solar saltern in Rio Maior, Portugal.</title>
        <authorList>
            <person name="Albuquerque L."/>
            <person name="Viver T."/>
            <person name="Barroso C."/>
            <person name="Claudino R."/>
            <person name="Galvan M."/>
            <person name="Simoes G."/>
            <person name="Lobo Da Cunha A."/>
            <person name="Egas C."/>
        </authorList>
    </citation>
    <scope>NUCLEOTIDE SEQUENCE [LARGE SCALE GENOMIC DNA]</scope>
    <source>
        <strain evidence="6 8">DSM 18646</strain>
    </source>
</reference>
<organism evidence="5 7">
    <name type="scientific">Halorubrum ejinorense</name>
    <dbReference type="NCBI Taxonomy" id="425309"/>
    <lineage>
        <taxon>Archaea</taxon>
        <taxon>Methanobacteriati</taxon>
        <taxon>Methanobacteriota</taxon>
        <taxon>Stenosarchaea group</taxon>
        <taxon>Halobacteria</taxon>
        <taxon>Halobacteriales</taxon>
        <taxon>Haloferacaceae</taxon>
        <taxon>Halorubrum</taxon>
    </lineage>
</organism>
<name>A0AAV3SW94_9EURY</name>
<dbReference type="RefSeq" id="WP_371152392.1">
    <property type="nucleotide sequence ID" value="NZ_BAAADQ010000015.1"/>
</dbReference>
<evidence type="ECO:0000259" key="4">
    <source>
        <dbReference type="Pfam" id="PF18204"/>
    </source>
</evidence>
<proteinExistence type="predicted"/>
<reference evidence="5" key="2">
    <citation type="submission" date="2023-12" db="EMBL/GenBank/DDBJ databases">
        <authorList>
            <person name="Sun Q."/>
            <person name="Inoue M."/>
        </authorList>
    </citation>
    <scope>NUCLEOTIDE SEQUENCE</scope>
    <source>
        <strain evidence="5">JCM 14265</strain>
    </source>
</reference>
<keyword evidence="3" id="KW-1133">Transmembrane helix</keyword>
<reference evidence="5" key="1">
    <citation type="journal article" date="2014" name="Int. J. Syst. Evol. Microbiol.">
        <title>Complete genome sequence of Corynebacterium casei LMG S-19264T (=DSM 44701T), isolated from a smear-ripened cheese.</title>
        <authorList>
            <consortium name="US DOE Joint Genome Institute (JGI-PGF)"/>
            <person name="Walter F."/>
            <person name="Albersmeier A."/>
            <person name="Kalinowski J."/>
            <person name="Ruckert C."/>
        </authorList>
    </citation>
    <scope>NUCLEOTIDE SEQUENCE</scope>
    <source>
        <strain evidence="5">JCM 14265</strain>
    </source>
</reference>
<evidence type="ECO:0000313" key="6">
    <source>
        <dbReference type="EMBL" id="MEZ3166439.1"/>
    </source>
</evidence>
<comment type="caution">
    <text evidence="5">The sequence shown here is derived from an EMBL/GenBank/DDBJ whole genome shotgun (WGS) entry which is preliminary data.</text>
</comment>
<evidence type="ECO:0000256" key="1">
    <source>
        <dbReference type="ARBA" id="ARBA00022729"/>
    </source>
</evidence>
<dbReference type="NCBIfam" id="TIGR04126">
    <property type="entry name" value="PGF_CTERM"/>
    <property type="match status" value="1"/>
</dbReference>
<keyword evidence="3" id="KW-0472">Membrane</keyword>
<feature type="region of interest" description="Disordered" evidence="2">
    <location>
        <begin position="44"/>
        <end position="77"/>
    </location>
</feature>
<dbReference type="Gene3D" id="2.60.40.10">
    <property type="entry name" value="Immunoglobulins"/>
    <property type="match status" value="2"/>
</dbReference>
<evidence type="ECO:0000256" key="2">
    <source>
        <dbReference type="SAM" id="MobiDB-lite"/>
    </source>
</evidence>
<protein>
    <submittedName>
        <fullName evidence="6">PGF-CTERM sorting domain-containing protein</fullName>
    </submittedName>
</protein>
<dbReference type="InterPro" id="IPR026371">
    <property type="entry name" value="PGF_CTERM"/>
</dbReference>
<feature type="domain" description="PGF-CTERM archaeal protein-sorting signal" evidence="4">
    <location>
        <begin position="703"/>
        <end position="725"/>
    </location>
</feature>
<dbReference type="EMBL" id="JBEDNW010000002">
    <property type="protein sequence ID" value="MEZ3166439.1"/>
    <property type="molecule type" value="Genomic_DNA"/>
</dbReference>
<dbReference type="EMBL" id="BAAADQ010000015">
    <property type="protein sequence ID" value="GAA0552283.1"/>
    <property type="molecule type" value="Genomic_DNA"/>
</dbReference>
<feature type="transmembrane region" description="Helical" evidence="3">
    <location>
        <begin position="702"/>
        <end position="723"/>
    </location>
</feature>
<accession>A0AAV3SW94</accession>
<dbReference type="GO" id="GO:0005886">
    <property type="term" value="C:plasma membrane"/>
    <property type="evidence" value="ECO:0007669"/>
    <property type="project" value="UniProtKB-SubCell"/>
</dbReference>
<keyword evidence="3" id="KW-0812">Transmembrane</keyword>
<keyword evidence="8" id="KW-1185">Reference proteome</keyword>
<dbReference type="AlphaFoldDB" id="A0AAV3SW94"/>
<evidence type="ECO:0000313" key="5">
    <source>
        <dbReference type="EMBL" id="GAA0552283.1"/>
    </source>
</evidence>
<keyword evidence="1" id="KW-0732">Signal</keyword>